<organism evidence="2 3">
    <name type="scientific">Deinococcus grandis</name>
    <dbReference type="NCBI Taxonomy" id="57498"/>
    <lineage>
        <taxon>Bacteria</taxon>
        <taxon>Thermotogati</taxon>
        <taxon>Deinococcota</taxon>
        <taxon>Deinococci</taxon>
        <taxon>Deinococcales</taxon>
        <taxon>Deinococcaceae</taxon>
        <taxon>Deinococcus</taxon>
    </lineage>
</organism>
<evidence type="ECO:0000256" key="1">
    <source>
        <dbReference type="SAM" id="MobiDB-lite"/>
    </source>
</evidence>
<reference evidence="3" key="1">
    <citation type="submission" date="2015-11" db="EMBL/GenBank/DDBJ databases">
        <title>Draft Genome Sequence of the Radioresistant Bacterium Deinococcus grandis, Isolated from Freshwater Fish in Japan.</title>
        <authorList>
            <person name="Satoh K."/>
            <person name="Onodera T."/>
            <person name="Omoso K."/>
            <person name="Takeda-Yano K."/>
            <person name="Katayama T."/>
            <person name="Oono Y."/>
            <person name="Narumi I."/>
        </authorList>
    </citation>
    <scope>NUCLEOTIDE SEQUENCE [LARGE SCALE GENOMIC DNA]</scope>
    <source>
        <strain evidence="3">ATCC 43672</strain>
    </source>
</reference>
<dbReference type="Proteomes" id="UP000056209">
    <property type="component" value="Unassembled WGS sequence"/>
</dbReference>
<sequence>MRAPAPAPQTPGPAQAEQTAVGTRAPRPHLPDLDEITRRVYALMLEDLRLDHVRRSGGQP</sequence>
<feature type="compositionally biased region" description="Pro residues" evidence="1">
    <location>
        <begin position="1"/>
        <end position="11"/>
    </location>
</feature>
<protein>
    <submittedName>
        <fullName evidence="2">Uncharacterized protein</fullName>
    </submittedName>
</protein>
<dbReference type="RefSeq" id="WP_058979229.1">
    <property type="nucleotide sequence ID" value="NZ_BCMS01000002.1"/>
</dbReference>
<evidence type="ECO:0000313" key="2">
    <source>
        <dbReference type="EMBL" id="GAQ23411.1"/>
    </source>
</evidence>
<dbReference type="AlphaFoldDB" id="A0A100HME4"/>
<comment type="caution">
    <text evidence="2">The sequence shown here is derived from an EMBL/GenBank/DDBJ whole genome shotgun (WGS) entry which is preliminary data.</text>
</comment>
<dbReference type="EMBL" id="BCMS01000002">
    <property type="protein sequence ID" value="GAQ23411.1"/>
    <property type="molecule type" value="Genomic_DNA"/>
</dbReference>
<gene>
    <name evidence="2" type="ORF">DEIGR_200266</name>
</gene>
<feature type="region of interest" description="Disordered" evidence="1">
    <location>
        <begin position="1"/>
        <end position="32"/>
    </location>
</feature>
<proteinExistence type="predicted"/>
<name>A0A100HME4_9DEIO</name>
<accession>A0A100HME4</accession>
<evidence type="ECO:0000313" key="3">
    <source>
        <dbReference type="Proteomes" id="UP000056209"/>
    </source>
</evidence>
<keyword evidence="3" id="KW-1185">Reference proteome</keyword>